<accession>A0A8S5NJX1</accession>
<protein>
    <submittedName>
        <fullName evidence="1">Shock protein B</fullName>
    </submittedName>
</protein>
<organism evidence="1">
    <name type="scientific">Siphoviridae sp. ctREU2</name>
    <dbReference type="NCBI Taxonomy" id="2826333"/>
    <lineage>
        <taxon>Viruses</taxon>
        <taxon>Duplodnaviria</taxon>
        <taxon>Heunggongvirae</taxon>
        <taxon>Uroviricota</taxon>
        <taxon>Caudoviricetes</taxon>
    </lineage>
</organism>
<evidence type="ECO:0000313" key="1">
    <source>
        <dbReference type="EMBL" id="DAD94586.1"/>
    </source>
</evidence>
<reference evidence="1" key="1">
    <citation type="journal article" date="2021" name="Proc. Natl. Acad. Sci. U.S.A.">
        <title>A Catalog of Tens of Thousands of Viruses from Human Metagenomes Reveals Hidden Associations with Chronic Diseases.</title>
        <authorList>
            <person name="Tisza M.J."/>
            <person name="Buck C.B."/>
        </authorList>
    </citation>
    <scope>NUCLEOTIDE SEQUENCE</scope>
    <source>
        <strain evidence="1">CtREU2</strain>
    </source>
</reference>
<sequence length="53" mass="6048">MAVIKYKNPKYTEGGSEPKYIAIPNISPANWKSIEERINTLEKAVTELKQKNL</sequence>
<name>A0A8S5NJX1_9CAUD</name>
<dbReference type="EMBL" id="BK015177">
    <property type="protein sequence ID" value="DAD94586.1"/>
    <property type="molecule type" value="Genomic_DNA"/>
</dbReference>
<proteinExistence type="predicted"/>